<evidence type="ECO:0000313" key="1">
    <source>
        <dbReference type="EMBL" id="RIH64499.1"/>
    </source>
</evidence>
<gene>
    <name evidence="1" type="ORF">D1164_14165</name>
</gene>
<organism evidence="1 2">
    <name type="scientific">Mariniphaga sediminis</name>
    <dbReference type="NCBI Taxonomy" id="1628158"/>
    <lineage>
        <taxon>Bacteria</taxon>
        <taxon>Pseudomonadati</taxon>
        <taxon>Bacteroidota</taxon>
        <taxon>Bacteroidia</taxon>
        <taxon>Marinilabiliales</taxon>
        <taxon>Prolixibacteraceae</taxon>
        <taxon>Mariniphaga</taxon>
    </lineage>
</organism>
<dbReference type="EMBL" id="QWET01000010">
    <property type="protein sequence ID" value="RIH64499.1"/>
    <property type="molecule type" value="Genomic_DNA"/>
</dbReference>
<name>A0A399CYI5_9BACT</name>
<dbReference type="AlphaFoldDB" id="A0A399CYI5"/>
<reference evidence="1 2" key="1">
    <citation type="journal article" date="2015" name="Int. J. Syst. Evol. Microbiol.">
        <title>Mariniphaga sediminis sp. nov., isolated from coastal sediment.</title>
        <authorList>
            <person name="Wang F.Q."/>
            <person name="Shen Q.Y."/>
            <person name="Chen G.J."/>
            <person name="Du Z.J."/>
        </authorList>
    </citation>
    <scope>NUCLEOTIDE SEQUENCE [LARGE SCALE GENOMIC DNA]</scope>
    <source>
        <strain evidence="1 2">SY21</strain>
    </source>
</reference>
<dbReference type="Proteomes" id="UP000266441">
    <property type="component" value="Unassembled WGS sequence"/>
</dbReference>
<keyword evidence="2" id="KW-1185">Reference proteome</keyword>
<accession>A0A399CYI5</accession>
<evidence type="ECO:0000313" key="2">
    <source>
        <dbReference type="Proteomes" id="UP000266441"/>
    </source>
</evidence>
<proteinExistence type="predicted"/>
<sequence length="255" mass="29954">MRMEDENIYNDIQKIFEDLPGNFNILEEQIDLEVQMKYFERSKKLREENEGTDYLESREELFLPDTGINRKKDILIGLAGMDDVKAYRIIEKFLKQAGEELRGWTVLALQENRMLLQTSLLEEQQFFISTGLGGKDRKLRYYVVFIGRDLDKLLTPTQQKLVKNELIFRLKPEEGEFESIDFFEGFCTSLVLLPVTADIKQVFSSVVEECNQYGDFLEEDMIITNVKVLSRNEILEIINKQDNSDFQDEDELEEE</sequence>
<comment type="caution">
    <text evidence="1">The sequence shown here is derived from an EMBL/GenBank/DDBJ whole genome shotgun (WGS) entry which is preliminary data.</text>
</comment>
<protein>
    <submittedName>
        <fullName evidence="1">Uncharacterized protein</fullName>
    </submittedName>
</protein>